<keyword evidence="4" id="KW-1185">Reference proteome</keyword>
<keyword evidence="1" id="KW-0812">Transmembrane</keyword>
<feature type="transmembrane region" description="Helical" evidence="1">
    <location>
        <begin position="12"/>
        <end position="34"/>
    </location>
</feature>
<name>A0ABU5F0U7_9BACT</name>
<dbReference type="PANTHER" id="PTHR30093:SF2">
    <property type="entry name" value="TYPE II SECRETION SYSTEM PROTEIN H"/>
    <property type="match status" value="1"/>
</dbReference>
<comment type="caution">
    <text evidence="3">The sequence shown here is derived from an EMBL/GenBank/DDBJ whole genome shotgun (WGS) entry which is preliminary data.</text>
</comment>
<evidence type="ECO:0000313" key="4">
    <source>
        <dbReference type="Proteomes" id="UP001272242"/>
    </source>
</evidence>
<dbReference type="Pfam" id="PF07596">
    <property type="entry name" value="SBP_bac_10"/>
    <property type="match status" value="1"/>
</dbReference>
<dbReference type="Gene3D" id="3.30.700.10">
    <property type="entry name" value="Glycoprotein, Type 4 Pilin"/>
    <property type="match status" value="1"/>
</dbReference>
<reference evidence="4" key="1">
    <citation type="journal article" date="2023" name="Mar. Drugs">
        <title>Gemmata algarum, a Novel Planctomycete Isolated from an Algal Mat, Displays Antimicrobial Activity.</title>
        <authorList>
            <person name="Kumar G."/>
            <person name="Kallscheuer N."/>
            <person name="Kashif M."/>
            <person name="Ahamad S."/>
            <person name="Jagadeeshwari U."/>
            <person name="Pannikurungottu S."/>
            <person name="Haufschild T."/>
            <person name="Kabuu M."/>
            <person name="Sasikala C."/>
            <person name="Jogler C."/>
            <person name="Ramana C."/>
        </authorList>
    </citation>
    <scope>NUCLEOTIDE SEQUENCE [LARGE SCALE GENOMIC DNA]</scope>
    <source>
        <strain evidence="4">JC673</strain>
    </source>
</reference>
<gene>
    <name evidence="3" type="ORF">R5W23_002452</name>
</gene>
<dbReference type="InterPro" id="IPR027558">
    <property type="entry name" value="Pre_pil_HX9DG_C"/>
</dbReference>
<dbReference type="InterPro" id="IPR045584">
    <property type="entry name" value="Pilin-like"/>
</dbReference>
<evidence type="ECO:0000259" key="2">
    <source>
        <dbReference type="Pfam" id="PF07596"/>
    </source>
</evidence>
<dbReference type="SUPFAM" id="SSF54523">
    <property type="entry name" value="Pili subunits"/>
    <property type="match status" value="1"/>
</dbReference>
<dbReference type="InterPro" id="IPR012902">
    <property type="entry name" value="N_methyl_site"/>
</dbReference>
<feature type="domain" description="DUF1559" evidence="2">
    <location>
        <begin position="35"/>
        <end position="300"/>
    </location>
</feature>
<evidence type="ECO:0000313" key="3">
    <source>
        <dbReference type="EMBL" id="MDY3561190.1"/>
    </source>
</evidence>
<dbReference type="NCBIfam" id="TIGR02532">
    <property type="entry name" value="IV_pilin_GFxxxE"/>
    <property type="match status" value="1"/>
</dbReference>
<dbReference type="PANTHER" id="PTHR30093">
    <property type="entry name" value="GENERAL SECRETION PATHWAY PROTEIN G"/>
    <property type="match status" value="1"/>
</dbReference>
<dbReference type="RefSeq" id="WP_320687644.1">
    <property type="nucleotide sequence ID" value="NZ_JAXBLV010000189.1"/>
</dbReference>
<proteinExistence type="predicted"/>
<dbReference type="EMBL" id="JAXBLV010000189">
    <property type="protein sequence ID" value="MDY3561190.1"/>
    <property type="molecule type" value="Genomic_DNA"/>
</dbReference>
<dbReference type="Proteomes" id="UP001272242">
    <property type="component" value="Unassembled WGS sequence"/>
</dbReference>
<keyword evidence="1" id="KW-0472">Membrane</keyword>
<organism evidence="3 4">
    <name type="scientific">Gemmata algarum</name>
    <dbReference type="NCBI Taxonomy" id="2975278"/>
    <lineage>
        <taxon>Bacteria</taxon>
        <taxon>Pseudomonadati</taxon>
        <taxon>Planctomycetota</taxon>
        <taxon>Planctomycetia</taxon>
        <taxon>Gemmatales</taxon>
        <taxon>Gemmataceae</taxon>
        <taxon>Gemmata</taxon>
    </lineage>
</organism>
<protein>
    <submittedName>
        <fullName evidence="3">DUF1559 domain-containing protein</fullName>
    </submittedName>
</protein>
<accession>A0ABU5F0U7</accession>
<evidence type="ECO:0000256" key="1">
    <source>
        <dbReference type="SAM" id="Phobius"/>
    </source>
</evidence>
<keyword evidence="1" id="KW-1133">Transmembrane helix</keyword>
<sequence>MTPNGRARRGFTLIELLVVIAIIAILIGLLLPAVQKVRAAAARMKCANNLKQIGLASHSYSNARGAFPPARSIYNPTTHQLGVGVTAATNGHGWGVNLLPYLEQSALYNQYKFDPDALYGSWSLAANQGVANTPLAVYQCPSAPPNRTASFTAATAGFSATSADAPGTAAFGDYFTAWQVASVTGLGSTNAALDPFGLPSDLGRITDGLSNTIMFTEQAGRPDYYILGAKQAATTGMQTPIWWGPWASYNAFKYQGYNAAGSGSGTACAINCNNSQGVYSFHTNGAMFALCDGSVRFISTGVPVLTLAQLFSRDGGEVVADTY</sequence>
<dbReference type="Pfam" id="PF07963">
    <property type="entry name" value="N_methyl"/>
    <property type="match status" value="1"/>
</dbReference>
<dbReference type="PROSITE" id="PS00409">
    <property type="entry name" value="PROKAR_NTER_METHYL"/>
    <property type="match status" value="1"/>
</dbReference>
<dbReference type="InterPro" id="IPR011453">
    <property type="entry name" value="DUF1559"/>
</dbReference>
<dbReference type="NCBIfam" id="TIGR04294">
    <property type="entry name" value="pre_pil_HX9DG"/>
    <property type="match status" value="1"/>
</dbReference>